<reference evidence="1" key="1">
    <citation type="submission" date="2021-05" db="EMBL/GenBank/DDBJ databases">
        <title>Complete genome sequence of the cellulolytic planctomycete Telmatocola sphagniphila SP2T and characterization of the first cellulase from planctomycetes.</title>
        <authorList>
            <person name="Rakitin A.L."/>
            <person name="Beletsky A.V."/>
            <person name="Naumoff D.G."/>
            <person name="Kulichevskaya I.S."/>
            <person name="Mardanov A.V."/>
            <person name="Ravin N.V."/>
            <person name="Dedysh S.N."/>
        </authorList>
    </citation>
    <scope>NUCLEOTIDE SEQUENCE</scope>
    <source>
        <strain evidence="1">SP2T</strain>
    </source>
</reference>
<proteinExistence type="predicted"/>
<evidence type="ECO:0000313" key="1">
    <source>
        <dbReference type="EMBL" id="QVL33350.1"/>
    </source>
</evidence>
<gene>
    <name evidence="1" type="ORF">KIH39_05400</name>
</gene>
<accession>A0A8E6BAE5</accession>
<dbReference type="Proteomes" id="UP000676194">
    <property type="component" value="Chromosome"/>
</dbReference>
<evidence type="ECO:0000313" key="2">
    <source>
        <dbReference type="Proteomes" id="UP000676194"/>
    </source>
</evidence>
<sequence>MPELIPCSMASLAIASLYYTWRERIRPKSLPATLLRQRVAYMMWVAARQ</sequence>
<protein>
    <submittedName>
        <fullName evidence="1">Uncharacterized protein</fullName>
    </submittedName>
</protein>
<dbReference type="RefSeq" id="WP_213498240.1">
    <property type="nucleotide sequence ID" value="NZ_CP074694.1"/>
</dbReference>
<dbReference type="KEGG" id="tsph:KIH39_05400"/>
<organism evidence="1 2">
    <name type="scientific">Telmatocola sphagniphila</name>
    <dbReference type="NCBI Taxonomy" id="1123043"/>
    <lineage>
        <taxon>Bacteria</taxon>
        <taxon>Pseudomonadati</taxon>
        <taxon>Planctomycetota</taxon>
        <taxon>Planctomycetia</taxon>
        <taxon>Gemmatales</taxon>
        <taxon>Gemmataceae</taxon>
    </lineage>
</organism>
<dbReference type="AlphaFoldDB" id="A0A8E6BAE5"/>
<dbReference type="EMBL" id="CP074694">
    <property type="protein sequence ID" value="QVL33350.1"/>
    <property type="molecule type" value="Genomic_DNA"/>
</dbReference>
<name>A0A8E6BAE5_9BACT</name>
<keyword evidence="2" id="KW-1185">Reference proteome</keyword>